<reference evidence="3" key="1">
    <citation type="submission" date="2020-03" db="EMBL/GenBank/DDBJ databases">
        <authorList>
            <person name="Weist P."/>
        </authorList>
    </citation>
    <scope>NUCLEOTIDE SEQUENCE</scope>
</reference>
<dbReference type="InterPro" id="IPR001223">
    <property type="entry name" value="Glyco_hydro18_cat"/>
</dbReference>
<evidence type="ECO:0000313" key="4">
    <source>
        <dbReference type="Proteomes" id="UP001153269"/>
    </source>
</evidence>
<feature type="domain" description="GH18" evidence="2">
    <location>
        <begin position="1"/>
        <end position="47"/>
    </location>
</feature>
<dbReference type="PROSITE" id="PS51910">
    <property type="entry name" value="GH18_2"/>
    <property type="match status" value="1"/>
</dbReference>
<dbReference type="GO" id="GO:0005975">
    <property type="term" value="P:carbohydrate metabolic process"/>
    <property type="evidence" value="ECO:0007669"/>
    <property type="project" value="InterPro"/>
</dbReference>
<dbReference type="AlphaFoldDB" id="A0A9N7V5V4"/>
<dbReference type="SUPFAM" id="SSF51445">
    <property type="entry name" value="(Trans)glycosidases"/>
    <property type="match status" value="1"/>
</dbReference>
<feature type="non-terminal residue" evidence="3">
    <location>
        <position position="98"/>
    </location>
</feature>
<feature type="region of interest" description="Disordered" evidence="1">
    <location>
        <begin position="48"/>
        <end position="98"/>
    </location>
</feature>
<dbReference type="Gene3D" id="3.20.20.80">
    <property type="entry name" value="Glycosidases"/>
    <property type="match status" value="1"/>
</dbReference>
<accession>A0A9N7V5V4</accession>
<feature type="compositionally biased region" description="Low complexity" evidence="1">
    <location>
        <begin position="72"/>
        <end position="81"/>
    </location>
</feature>
<dbReference type="Proteomes" id="UP001153269">
    <property type="component" value="Unassembled WGS sequence"/>
</dbReference>
<comment type="caution">
    <text evidence="3">The sequence shown here is derived from an EMBL/GenBank/DDBJ whole genome shotgun (WGS) entry which is preliminary data.</text>
</comment>
<protein>
    <recommendedName>
        <fullName evidence="2">GH18 domain-containing protein</fullName>
    </recommendedName>
</protein>
<evidence type="ECO:0000256" key="1">
    <source>
        <dbReference type="SAM" id="MobiDB-lite"/>
    </source>
</evidence>
<dbReference type="InterPro" id="IPR017853">
    <property type="entry name" value="GH"/>
</dbReference>
<evidence type="ECO:0000259" key="2">
    <source>
        <dbReference type="PROSITE" id="PS51910"/>
    </source>
</evidence>
<keyword evidence="4" id="KW-1185">Reference proteome</keyword>
<feature type="compositionally biased region" description="Pro residues" evidence="1">
    <location>
        <begin position="57"/>
        <end position="71"/>
    </location>
</feature>
<name>A0A9N7V5V4_PLEPL</name>
<dbReference type="EMBL" id="CADEAL010003110">
    <property type="protein sequence ID" value="CAB1443448.1"/>
    <property type="molecule type" value="Genomic_DNA"/>
</dbReference>
<evidence type="ECO:0000313" key="3">
    <source>
        <dbReference type="EMBL" id="CAB1443448.1"/>
    </source>
</evidence>
<proteinExistence type="predicted"/>
<organism evidence="3 4">
    <name type="scientific">Pleuronectes platessa</name>
    <name type="common">European plaice</name>
    <dbReference type="NCBI Taxonomy" id="8262"/>
    <lineage>
        <taxon>Eukaryota</taxon>
        <taxon>Metazoa</taxon>
        <taxon>Chordata</taxon>
        <taxon>Craniata</taxon>
        <taxon>Vertebrata</taxon>
        <taxon>Euteleostomi</taxon>
        <taxon>Actinopterygii</taxon>
        <taxon>Neopterygii</taxon>
        <taxon>Teleostei</taxon>
        <taxon>Neoteleostei</taxon>
        <taxon>Acanthomorphata</taxon>
        <taxon>Carangaria</taxon>
        <taxon>Pleuronectiformes</taxon>
        <taxon>Pleuronectoidei</taxon>
        <taxon>Pleuronectidae</taxon>
        <taxon>Pleuronectes</taxon>
    </lineage>
</organism>
<gene>
    <name evidence="3" type="ORF">PLEPLA_LOCUS31164</name>
</gene>
<sequence length="98" mass="11003">MNVRYLKENRFGGAFVWALDLDDFHGQFCRQGNYTLINYLRSILASETPQTQVTPTKDPPYVTPDPRPTIPTIPTSPSTPDNFCATKPSEIYAKPDAP</sequence>